<dbReference type="Proteomes" id="UP000199664">
    <property type="component" value="Unassembled WGS sequence"/>
</dbReference>
<dbReference type="EMBL" id="FOAN01000008">
    <property type="protein sequence ID" value="SEM20358.1"/>
    <property type="molecule type" value="Genomic_DNA"/>
</dbReference>
<evidence type="ECO:0000313" key="2">
    <source>
        <dbReference type="Proteomes" id="UP000199664"/>
    </source>
</evidence>
<organism evidence="1 2">
    <name type="scientific">Bosea lupini</name>
    <dbReference type="NCBI Taxonomy" id="1036779"/>
    <lineage>
        <taxon>Bacteria</taxon>
        <taxon>Pseudomonadati</taxon>
        <taxon>Pseudomonadota</taxon>
        <taxon>Alphaproteobacteria</taxon>
        <taxon>Hyphomicrobiales</taxon>
        <taxon>Boseaceae</taxon>
        <taxon>Bosea</taxon>
    </lineage>
</organism>
<name>A0A1H7WH46_9HYPH</name>
<sequence>MSGKPSTQATVIDVVTIVISEDPAEGAIIKLEIDGSTDVELVFEPMTLAKLQTALTKMDKVQAKASPAQ</sequence>
<protein>
    <submittedName>
        <fullName evidence="1">Uncharacterized protein</fullName>
    </submittedName>
</protein>
<accession>A0A1H7WH46</accession>
<reference evidence="2" key="1">
    <citation type="submission" date="2016-10" db="EMBL/GenBank/DDBJ databases">
        <authorList>
            <person name="Varghese N."/>
            <person name="Submissions S."/>
        </authorList>
    </citation>
    <scope>NUCLEOTIDE SEQUENCE [LARGE SCALE GENOMIC DNA]</scope>
    <source>
        <strain evidence="2">LMG 26383,CCUG 61248,R- 45681</strain>
    </source>
</reference>
<gene>
    <name evidence="1" type="ORF">SAMN04515666_108155</name>
</gene>
<evidence type="ECO:0000313" key="1">
    <source>
        <dbReference type="EMBL" id="SEM20358.1"/>
    </source>
</evidence>
<proteinExistence type="predicted"/>
<dbReference type="RefSeq" id="WP_143079763.1">
    <property type="nucleotide sequence ID" value="NZ_FOAN01000008.1"/>
</dbReference>
<dbReference type="AlphaFoldDB" id="A0A1H7WH46"/>
<keyword evidence="2" id="KW-1185">Reference proteome</keyword>
<dbReference type="OrthoDB" id="8162618at2"/>